<keyword evidence="1" id="KW-0732">Signal</keyword>
<dbReference type="OrthoDB" id="2841294at2759"/>
<protein>
    <recommendedName>
        <fullName evidence="3">Phosphatidylglycerol/phosphatidylinositol transfer protein</fullName>
    </recommendedName>
</protein>
<gene>
    <name evidence="2" type="ORF">SERLADRAFT_398952</name>
</gene>
<accession>F8P7A1</accession>
<organism>
    <name type="scientific">Serpula lacrymans var. lacrymans (strain S7.9)</name>
    <name type="common">Dry rot fungus</name>
    <dbReference type="NCBI Taxonomy" id="578457"/>
    <lineage>
        <taxon>Eukaryota</taxon>
        <taxon>Fungi</taxon>
        <taxon>Dikarya</taxon>
        <taxon>Basidiomycota</taxon>
        <taxon>Agaricomycotina</taxon>
        <taxon>Agaricomycetes</taxon>
        <taxon>Agaricomycetidae</taxon>
        <taxon>Boletales</taxon>
        <taxon>Coniophorineae</taxon>
        <taxon>Serpulaceae</taxon>
        <taxon>Serpula</taxon>
    </lineage>
</organism>
<sequence length="139" mass="14415">MFKSIISLALFTGAALAQGILFGSPAEGASVAAGSDLIVQLEKPNSLSSSVEVAVVIGIESCSNQPCPAPTDMMGQLLYNGPYNPVAHEPQLPHYQNISVTIPASLAKGTAQLNILHVNLIGAGPIPNLQILNRTITIT</sequence>
<dbReference type="HOGENOM" id="CLU_137500_1_0_1"/>
<dbReference type="RefSeq" id="XP_007322274.1">
    <property type="nucleotide sequence ID" value="XM_007322212.1"/>
</dbReference>
<evidence type="ECO:0000256" key="1">
    <source>
        <dbReference type="SAM" id="SignalP"/>
    </source>
</evidence>
<feature type="signal peptide" evidence="1">
    <location>
        <begin position="1"/>
        <end position="17"/>
    </location>
</feature>
<dbReference type="EMBL" id="GL945439">
    <property type="protein sequence ID" value="EGO21317.1"/>
    <property type="molecule type" value="Genomic_DNA"/>
</dbReference>
<dbReference type="InterPro" id="IPR045469">
    <property type="entry name" value="Nis1"/>
</dbReference>
<evidence type="ECO:0000313" key="2">
    <source>
        <dbReference type="EMBL" id="EGO21317.1"/>
    </source>
</evidence>
<dbReference type="KEGG" id="sla:SERLADRAFT_398952"/>
<dbReference type="AlphaFoldDB" id="F8P7A1"/>
<dbReference type="Proteomes" id="UP000008064">
    <property type="component" value="Unassembled WGS sequence"/>
</dbReference>
<feature type="chain" id="PRO_5003381915" description="Phosphatidylglycerol/phosphatidylinositol transfer protein" evidence="1">
    <location>
        <begin position="18"/>
        <end position="139"/>
    </location>
</feature>
<dbReference type="Pfam" id="PF19271">
    <property type="entry name" value="Nis1"/>
    <property type="match status" value="1"/>
</dbReference>
<reference evidence="2" key="1">
    <citation type="submission" date="2011-04" db="EMBL/GenBank/DDBJ databases">
        <title>Evolution of plant cell wall degrading machinery underlies the functional diversity of forest fungi.</title>
        <authorList>
            <consortium name="US DOE Joint Genome Institute (JGI-PGF)"/>
            <person name="Eastwood D.C."/>
            <person name="Floudas D."/>
            <person name="Binder M."/>
            <person name="Majcherczyk A."/>
            <person name="Schneider P."/>
            <person name="Aerts A."/>
            <person name="Asiegbu F.O."/>
            <person name="Baker S.E."/>
            <person name="Barry K."/>
            <person name="Bendiksby M."/>
            <person name="Blumentritt M."/>
            <person name="Coutinho P.M."/>
            <person name="Cullen D."/>
            <person name="Cullen D."/>
            <person name="Gathman A."/>
            <person name="Goodell B."/>
            <person name="Henrissat B."/>
            <person name="Ihrmark K."/>
            <person name="Kauserud H."/>
            <person name="Kohler A."/>
            <person name="LaButti K."/>
            <person name="Lapidus A."/>
            <person name="Lavin J.L."/>
            <person name="Lee Y.-H."/>
            <person name="Lindquist E."/>
            <person name="Lilly W."/>
            <person name="Lucas S."/>
            <person name="Morin E."/>
            <person name="Murat C."/>
            <person name="Oguiza J.A."/>
            <person name="Park J."/>
            <person name="Pisabarro A.G."/>
            <person name="Riley R."/>
            <person name="Rosling A."/>
            <person name="Salamov A."/>
            <person name="Schmidt O."/>
            <person name="Schmutz J."/>
            <person name="Skrede I."/>
            <person name="Stenlid J."/>
            <person name="Wiebenga A."/>
            <person name="Xie X."/>
            <person name="Kues U."/>
            <person name="Hibbett D.S."/>
            <person name="Hoffmeister D."/>
            <person name="Hogberg N."/>
            <person name="Martin F."/>
            <person name="Grigoriev I.V."/>
            <person name="Watkinson S.C."/>
        </authorList>
    </citation>
    <scope>NUCLEOTIDE SEQUENCE</scope>
    <source>
        <strain evidence="2">S7.9</strain>
    </source>
</reference>
<dbReference type="GeneID" id="18811922"/>
<proteinExistence type="predicted"/>
<evidence type="ECO:0008006" key="3">
    <source>
        <dbReference type="Google" id="ProtNLM"/>
    </source>
</evidence>
<name>F8P7A1_SERL9</name>